<dbReference type="GO" id="GO:0005886">
    <property type="term" value="C:plasma membrane"/>
    <property type="evidence" value="ECO:0007669"/>
    <property type="project" value="TreeGrafter"/>
</dbReference>
<dbReference type="PANTHER" id="PTHR39966:SF1">
    <property type="entry name" value="HEMERYTHRIN-LIKE DOMAIN-CONTAINING PROTEIN"/>
    <property type="match status" value="1"/>
</dbReference>
<reference evidence="2 5" key="2">
    <citation type="submission" date="2016-10" db="EMBL/GenBank/DDBJ databases">
        <title>Hydorgenophaga sp. LPB0072 isolated from gastropod.</title>
        <authorList>
            <person name="Kim E."/>
            <person name="Yi H."/>
        </authorList>
    </citation>
    <scope>NUCLEOTIDE SEQUENCE [LARGE SCALE GENOMIC DNA]</scope>
    <source>
        <strain evidence="2 5">LPB0072</strain>
    </source>
</reference>
<evidence type="ECO:0000313" key="4">
    <source>
        <dbReference type="Proteomes" id="UP000185657"/>
    </source>
</evidence>
<dbReference type="EMBL" id="CP017476">
    <property type="protein sequence ID" value="AOW11541.1"/>
    <property type="molecule type" value="Genomic_DNA"/>
</dbReference>
<dbReference type="EMBL" id="LVWD01000043">
    <property type="protein sequence ID" value="OAD39380.1"/>
    <property type="molecule type" value="Genomic_DNA"/>
</dbReference>
<evidence type="ECO:0000313" key="5">
    <source>
        <dbReference type="Proteomes" id="UP000185680"/>
    </source>
</evidence>
<sequence>MSHHEAMRVIRDEHASLAAMLRSLKQMVQRGPDPDGKGEHDRFFDVLRAMLFYIDEFPETQHHPKESALLFPRVAKAAPHTMAVIDQLERDHHQGENRVRDLMHLLMAWEYMGDTRREAFEVAVMAYIEFYLEHMRLEETVVMPEAEKHLTDADWHALNAAFATNQDPLNSRMPRNPQFDRLFTRIVMLAPSPVGLGD</sequence>
<dbReference type="AlphaFoldDB" id="A0A167GFG3"/>
<proteinExistence type="predicted"/>
<feature type="domain" description="Hemerythrin-like" evidence="1">
    <location>
        <begin position="8"/>
        <end position="145"/>
    </location>
</feature>
<dbReference type="InterPro" id="IPR012312">
    <property type="entry name" value="Hemerythrin-like"/>
</dbReference>
<dbReference type="KEGG" id="hyl:LPB072_00360"/>
<evidence type="ECO:0000313" key="3">
    <source>
        <dbReference type="EMBL" id="OAD39380.1"/>
    </source>
</evidence>
<reference evidence="3 4" key="1">
    <citation type="submission" date="2016-02" db="EMBL/GenBank/DDBJ databases">
        <title>Draft genome sequence of Hydrogenophaga sp. LPB0072.</title>
        <authorList>
            <person name="Shin S.-K."/>
            <person name="Yi H."/>
        </authorList>
    </citation>
    <scope>NUCLEOTIDE SEQUENCE [LARGE SCALE GENOMIC DNA]</scope>
    <source>
        <strain evidence="3 4">LPB0072</strain>
    </source>
</reference>
<dbReference type="Gene3D" id="1.20.120.520">
    <property type="entry name" value="nmb1532 protein domain like"/>
    <property type="match status" value="1"/>
</dbReference>
<dbReference type="Proteomes" id="UP000185657">
    <property type="component" value="Unassembled WGS sequence"/>
</dbReference>
<protein>
    <submittedName>
        <fullName evidence="2">Hemerythrin</fullName>
    </submittedName>
</protein>
<evidence type="ECO:0000259" key="1">
    <source>
        <dbReference type="Pfam" id="PF01814"/>
    </source>
</evidence>
<gene>
    <name evidence="2" type="ORF">LPB072_00360</name>
    <name evidence="3" type="ORF">LPB72_22635</name>
</gene>
<dbReference type="RefSeq" id="WP_066096843.1">
    <property type="nucleotide sequence ID" value="NZ_CP017476.1"/>
</dbReference>
<keyword evidence="4" id="KW-1185">Reference proteome</keyword>
<dbReference type="Proteomes" id="UP000185680">
    <property type="component" value="Chromosome"/>
</dbReference>
<dbReference type="Pfam" id="PF01814">
    <property type="entry name" value="Hemerythrin"/>
    <property type="match status" value="1"/>
</dbReference>
<dbReference type="CDD" id="cd12108">
    <property type="entry name" value="Hr-like"/>
    <property type="match status" value="1"/>
</dbReference>
<name>A0A167GFG3_9BURK</name>
<organism evidence="2 5">
    <name type="scientific">Hydrogenophaga crassostreae</name>
    <dbReference type="NCBI Taxonomy" id="1763535"/>
    <lineage>
        <taxon>Bacteria</taxon>
        <taxon>Pseudomonadati</taxon>
        <taxon>Pseudomonadota</taxon>
        <taxon>Betaproteobacteria</taxon>
        <taxon>Burkholderiales</taxon>
        <taxon>Comamonadaceae</taxon>
        <taxon>Hydrogenophaga</taxon>
    </lineage>
</organism>
<evidence type="ECO:0000313" key="2">
    <source>
        <dbReference type="EMBL" id="AOW11541.1"/>
    </source>
</evidence>
<dbReference type="STRING" id="1763535.LPB072_00360"/>
<dbReference type="OrthoDB" id="8560984at2"/>
<dbReference type="PANTHER" id="PTHR39966">
    <property type="entry name" value="BLL2471 PROTEIN-RELATED"/>
    <property type="match status" value="1"/>
</dbReference>
<accession>A0A167GFG3</accession>